<dbReference type="OrthoDB" id="10272877at2759"/>
<reference evidence="1" key="1">
    <citation type="submission" date="2025-08" db="UniProtKB">
        <authorList>
            <consortium name="RefSeq"/>
        </authorList>
    </citation>
    <scope>IDENTIFICATION</scope>
</reference>
<dbReference type="KEGG" id="nta:107830726"/>
<protein>
    <submittedName>
        <fullName evidence="1">Uncharacterized protein</fullName>
    </submittedName>
</protein>
<proteinExistence type="predicted"/>
<dbReference type="RefSeq" id="XP_016513842.1">
    <property type="nucleotide sequence ID" value="XM_016658356.1"/>
</dbReference>
<dbReference type="PaxDb" id="4097-A0A1S4DKD7"/>
<sequence>MSRATTLKKQLVARWAVDRLIEEVISQFRWHNNRAIVPTKLKDMSQLIMPKSKWTSPQELAIQFLSCFSPWLIPSHLQNLYHTRLQKINELQIEEAIIDEGMLRKSTESVKACIQSEFKKIHRVITKAQNLRLKAVEMAVRELLSQTEAVDCLSRKLVLPSSYAAQIEQKFRFWKNNFTQLSV</sequence>
<dbReference type="STRING" id="4097.A0A1S4DKD7"/>
<gene>
    <name evidence="1" type="primary">LOC107830726</name>
</gene>
<evidence type="ECO:0000313" key="1">
    <source>
        <dbReference type="RefSeq" id="XP_016513842.1"/>
    </source>
</evidence>
<accession>A0A1S4DKD7</accession>
<name>A0A1S4DKD7_TOBAC</name>
<dbReference type="AlphaFoldDB" id="A0A1S4DKD7"/>
<organism evidence="1">
    <name type="scientific">Nicotiana tabacum</name>
    <name type="common">Common tobacco</name>
    <dbReference type="NCBI Taxonomy" id="4097"/>
    <lineage>
        <taxon>Eukaryota</taxon>
        <taxon>Viridiplantae</taxon>
        <taxon>Streptophyta</taxon>
        <taxon>Embryophyta</taxon>
        <taxon>Tracheophyta</taxon>
        <taxon>Spermatophyta</taxon>
        <taxon>Magnoliopsida</taxon>
        <taxon>eudicotyledons</taxon>
        <taxon>Gunneridae</taxon>
        <taxon>Pentapetalae</taxon>
        <taxon>asterids</taxon>
        <taxon>lamiids</taxon>
        <taxon>Solanales</taxon>
        <taxon>Solanaceae</taxon>
        <taxon>Nicotianoideae</taxon>
        <taxon>Nicotianeae</taxon>
        <taxon>Nicotiana</taxon>
    </lineage>
</organism>